<dbReference type="PANTHER" id="PTHR43884:SF12">
    <property type="entry name" value="ISOVALERYL-COA DEHYDROGENASE, MITOCHONDRIAL-RELATED"/>
    <property type="match status" value="1"/>
</dbReference>
<dbReference type="Gene3D" id="1.10.540.10">
    <property type="entry name" value="Acyl-CoA dehydrogenase/oxidase, N-terminal domain"/>
    <property type="match status" value="1"/>
</dbReference>
<comment type="cofactor">
    <cofactor evidence="1">
        <name>FAD</name>
        <dbReference type="ChEBI" id="CHEBI:57692"/>
    </cofactor>
</comment>
<evidence type="ECO:0000256" key="3">
    <source>
        <dbReference type="ARBA" id="ARBA00022630"/>
    </source>
</evidence>
<dbReference type="Pfam" id="PF00441">
    <property type="entry name" value="Acyl-CoA_dh_1"/>
    <property type="match status" value="1"/>
</dbReference>
<proteinExistence type="inferred from homology"/>
<dbReference type="Gene3D" id="2.40.110.10">
    <property type="entry name" value="Butyryl-CoA Dehydrogenase, subunit A, domain 2"/>
    <property type="match status" value="1"/>
</dbReference>
<dbReference type="InterPro" id="IPR009075">
    <property type="entry name" value="AcylCo_DH/oxidase_C"/>
</dbReference>
<evidence type="ECO:0000256" key="4">
    <source>
        <dbReference type="ARBA" id="ARBA00022827"/>
    </source>
</evidence>
<evidence type="ECO:0000256" key="2">
    <source>
        <dbReference type="ARBA" id="ARBA00009347"/>
    </source>
</evidence>
<evidence type="ECO:0000313" key="6">
    <source>
        <dbReference type="EMBL" id="QAA80909.1"/>
    </source>
</evidence>
<dbReference type="GO" id="GO:0003995">
    <property type="term" value="F:acyl-CoA dehydrogenase activity"/>
    <property type="evidence" value="ECO:0007669"/>
    <property type="project" value="TreeGrafter"/>
</dbReference>
<dbReference type="InterPro" id="IPR046373">
    <property type="entry name" value="Acyl-CoA_Oxase/DH_mid-dom_sf"/>
</dbReference>
<dbReference type="Gene3D" id="1.20.140.10">
    <property type="entry name" value="Butyryl-CoA Dehydrogenase, subunit A, domain 3"/>
    <property type="match status" value="1"/>
</dbReference>
<keyword evidence="4" id="KW-0274">FAD</keyword>
<dbReference type="SUPFAM" id="SSF47203">
    <property type="entry name" value="Acyl-CoA dehydrogenase C-terminal domain-like"/>
    <property type="match status" value="1"/>
</dbReference>
<keyword evidence="7" id="KW-1185">Reference proteome</keyword>
<dbReference type="SUPFAM" id="SSF56645">
    <property type="entry name" value="Acyl-CoA dehydrogenase NM domain-like"/>
    <property type="match status" value="1"/>
</dbReference>
<dbReference type="InterPro" id="IPR036250">
    <property type="entry name" value="AcylCo_DH-like_C"/>
</dbReference>
<name>A0A410G0Y7_9FLAO</name>
<keyword evidence="3" id="KW-0285">Flavoprotein</keyword>
<dbReference type="InterPro" id="IPR009100">
    <property type="entry name" value="AcylCoA_DH/oxidase_NM_dom_sf"/>
</dbReference>
<dbReference type="Proteomes" id="UP000285517">
    <property type="component" value="Chromosome"/>
</dbReference>
<evidence type="ECO:0000259" key="5">
    <source>
        <dbReference type="Pfam" id="PF00441"/>
    </source>
</evidence>
<comment type="similarity">
    <text evidence="2">Belongs to the acyl-CoA dehydrogenase family.</text>
</comment>
<dbReference type="OrthoDB" id="571684at2"/>
<feature type="domain" description="Acyl-CoA dehydrogenase/oxidase C-terminal" evidence="5">
    <location>
        <begin position="218"/>
        <end position="341"/>
    </location>
</feature>
<evidence type="ECO:0000256" key="1">
    <source>
        <dbReference type="ARBA" id="ARBA00001974"/>
    </source>
</evidence>
<dbReference type="AlphaFoldDB" id="A0A410G0Y7"/>
<dbReference type="InterPro" id="IPR037069">
    <property type="entry name" value="AcylCoA_DH/ox_N_sf"/>
</dbReference>
<sequence length="355" mass="40179">MFKANDYMNLFKNIGDDPQKFPLESKLLLKELDLMKILLPVFSKNESIDVNNPQNLLNILFELGKGNLSIGRIIEGHINALLLINAYGTENQKKKYFEKAQEKALFGVWNTEASSENVRIRKKDENFFLEGAKNFCSGGTNLSMAIVTAERSKKPQMILMDISEETPLEADWSLWNPIGMRASVSCKIDFSGIKISADQFLGNPGDYFKEPHFSWGGVRFSAVQLGGAKTIFDRTLQHLKKQKRNSDPYQKQRLGKMAILMESAEQWIYHAIVFESQLEEASIKNKVNFANMMRYATLDICEEIISLAEKAVGVQASMKNHPLEQPIRDLRVYLKQAGPDAALASVGDFVTREKK</sequence>
<dbReference type="KEGG" id="aev:EI546_03825"/>
<evidence type="ECO:0000313" key="7">
    <source>
        <dbReference type="Proteomes" id="UP000285517"/>
    </source>
</evidence>
<dbReference type="EMBL" id="CP034951">
    <property type="protein sequence ID" value="QAA80909.1"/>
    <property type="molecule type" value="Genomic_DNA"/>
</dbReference>
<accession>A0A410G0Y7</accession>
<dbReference type="PANTHER" id="PTHR43884">
    <property type="entry name" value="ACYL-COA DEHYDROGENASE"/>
    <property type="match status" value="1"/>
</dbReference>
<dbReference type="GO" id="GO:0050660">
    <property type="term" value="F:flavin adenine dinucleotide binding"/>
    <property type="evidence" value="ECO:0007669"/>
    <property type="project" value="InterPro"/>
</dbReference>
<gene>
    <name evidence="6" type="ORF">EI546_03825</name>
</gene>
<reference evidence="6 7" key="1">
    <citation type="submission" date="2019-01" db="EMBL/GenBank/DDBJ databases">
        <title>Complete genome sequencing of Aequorivita sp. H23M31.</title>
        <authorList>
            <person name="Bae J.-W."/>
        </authorList>
    </citation>
    <scope>NUCLEOTIDE SEQUENCE [LARGE SCALE GENOMIC DNA]</scope>
    <source>
        <strain evidence="6 7">H23M31</strain>
    </source>
</reference>
<protein>
    <submittedName>
        <fullName evidence="6">Acyl-CoA dehydrogenase</fullName>
    </submittedName>
</protein>
<organism evidence="6 7">
    <name type="scientific">Aequorivita ciconiae</name>
    <dbReference type="NCBI Taxonomy" id="2494375"/>
    <lineage>
        <taxon>Bacteria</taxon>
        <taxon>Pseudomonadati</taxon>
        <taxon>Bacteroidota</taxon>
        <taxon>Flavobacteriia</taxon>
        <taxon>Flavobacteriales</taxon>
        <taxon>Flavobacteriaceae</taxon>
        <taxon>Aequorivita</taxon>
    </lineage>
</organism>